<sequence length="52" mass="5763">MMENDAPTKHPTPARHSDNEKSRMPERHDSDRKQAPHDHPGKAPGEGEVPVG</sequence>
<feature type="region of interest" description="Disordered" evidence="1">
    <location>
        <begin position="1"/>
        <end position="52"/>
    </location>
</feature>
<organism evidence="2 3">
    <name type="scientific">Mycetohabitans endofungorum</name>
    <dbReference type="NCBI Taxonomy" id="417203"/>
    <lineage>
        <taxon>Bacteria</taxon>
        <taxon>Pseudomonadati</taxon>
        <taxon>Pseudomonadota</taxon>
        <taxon>Betaproteobacteria</taxon>
        <taxon>Burkholderiales</taxon>
        <taxon>Burkholderiaceae</taxon>
        <taxon>Mycetohabitans</taxon>
    </lineage>
</organism>
<keyword evidence="3" id="KW-1185">Reference proteome</keyword>
<protein>
    <submittedName>
        <fullName evidence="2">Uncharacterized protein</fullName>
    </submittedName>
</protein>
<evidence type="ECO:0000256" key="1">
    <source>
        <dbReference type="SAM" id="MobiDB-lite"/>
    </source>
</evidence>
<proteinExistence type="predicted"/>
<reference evidence="2 3" key="1">
    <citation type="submission" date="2018-01" db="EMBL/GenBank/DDBJ databases">
        <title>Genomic Encyclopedia of Type Strains, Phase III (KMG-III): the genomes of soil and plant-associated and newly described type strains.</title>
        <authorList>
            <person name="Whitman W."/>
        </authorList>
    </citation>
    <scope>NUCLEOTIDE SEQUENCE [LARGE SCALE GENOMIC DNA]</scope>
    <source>
        <strain evidence="2 3">HKI456</strain>
    </source>
</reference>
<dbReference type="EMBL" id="PRDW01000001">
    <property type="protein sequence ID" value="PPB85040.1"/>
    <property type="molecule type" value="Genomic_DNA"/>
</dbReference>
<name>A0A2P5KEC4_9BURK</name>
<evidence type="ECO:0000313" key="2">
    <source>
        <dbReference type="EMBL" id="PPB85040.1"/>
    </source>
</evidence>
<feature type="compositionally biased region" description="Basic and acidic residues" evidence="1">
    <location>
        <begin position="15"/>
        <end position="41"/>
    </location>
</feature>
<dbReference type="RefSeq" id="WP_237577298.1">
    <property type="nucleotide sequence ID" value="NZ_CP062168.1"/>
</dbReference>
<evidence type="ECO:0000313" key="3">
    <source>
        <dbReference type="Proteomes" id="UP000243096"/>
    </source>
</evidence>
<comment type="caution">
    <text evidence="2">The sequence shown here is derived from an EMBL/GenBank/DDBJ whole genome shotgun (WGS) entry which is preliminary data.</text>
</comment>
<accession>A0A2P5KEC4</accession>
<dbReference type="AlphaFoldDB" id="A0A2P5KEC4"/>
<dbReference type="Proteomes" id="UP000243096">
    <property type="component" value="Unassembled WGS sequence"/>
</dbReference>
<gene>
    <name evidence="2" type="ORF">B0O95_101124</name>
</gene>